<protein>
    <submittedName>
        <fullName evidence="2">Uncharacterized protein</fullName>
    </submittedName>
</protein>
<evidence type="ECO:0000313" key="3">
    <source>
        <dbReference type="Proteomes" id="UP000017133"/>
    </source>
</evidence>
<proteinExistence type="predicted"/>
<dbReference type="AlphaFoldDB" id="U7QRZ9"/>
<keyword evidence="3" id="KW-1185">Reference proteome</keyword>
<keyword evidence="1" id="KW-0472">Membrane</keyword>
<name>U7QRZ9_PHOTE</name>
<gene>
    <name evidence="2" type="ORF">O185_23035</name>
</gene>
<evidence type="ECO:0000313" key="2">
    <source>
        <dbReference type="EMBL" id="ERT10759.1"/>
    </source>
</evidence>
<evidence type="ECO:0000256" key="1">
    <source>
        <dbReference type="SAM" id="Phobius"/>
    </source>
</evidence>
<keyword evidence="1" id="KW-0812">Transmembrane</keyword>
<reference evidence="2 3" key="1">
    <citation type="submission" date="2013-10" db="EMBL/GenBank/DDBJ databases">
        <title>Whole Genome Shotgun Sequence of Photorhabdus temperata J3.</title>
        <authorList>
            <person name="Park G.-S."/>
            <person name="Hong S.-J."/>
            <person name="Shin J.-H."/>
        </authorList>
    </citation>
    <scope>NUCLEOTIDE SEQUENCE [LARGE SCALE GENOMIC DNA]</scope>
    <source>
        <strain evidence="2 3">J3</strain>
    </source>
</reference>
<keyword evidence="1" id="KW-1133">Transmembrane helix</keyword>
<comment type="caution">
    <text evidence="2">The sequence shown here is derived from an EMBL/GenBank/DDBJ whole genome shotgun (WGS) entry which is preliminary data.</text>
</comment>
<dbReference type="EMBL" id="AXDT01000270">
    <property type="protein sequence ID" value="ERT10759.1"/>
    <property type="molecule type" value="Genomic_DNA"/>
</dbReference>
<dbReference type="Proteomes" id="UP000017133">
    <property type="component" value="Unassembled WGS sequence"/>
</dbReference>
<accession>U7QRZ9</accession>
<organism evidence="2 3">
    <name type="scientific">Photorhabdus temperata J3</name>
    <dbReference type="NCBI Taxonomy" id="1389415"/>
    <lineage>
        <taxon>Bacteria</taxon>
        <taxon>Pseudomonadati</taxon>
        <taxon>Pseudomonadota</taxon>
        <taxon>Gammaproteobacteria</taxon>
        <taxon>Enterobacterales</taxon>
        <taxon>Morganellaceae</taxon>
        <taxon>Photorhabdus</taxon>
    </lineage>
</organism>
<feature type="transmembrane region" description="Helical" evidence="1">
    <location>
        <begin position="27"/>
        <end position="48"/>
    </location>
</feature>
<sequence>MDPCSIVIDKSSIAIMLPYLLLRCEHFIIDIILISLSLFISVDFIDYLHKLLDILKRLKSSVTLRKRLINIMNFKVLLGDNFDPQNLRTTPLLYVCSPFICDVATH</sequence>